<keyword evidence="5 6" id="KW-0472">Membrane</keyword>
<protein>
    <recommendedName>
        <fullName evidence="7">Amino acid transporter transmembrane domain-containing protein</fullName>
    </recommendedName>
</protein>
<feature type="transmembrane region" description="Helical" evidence="6">
    <location>
        <begin position="193"/>
        <end position="214"/>
    </location>
</feature>
<dbReference type="Proteomes" id="UP000245119">
    <property type="component" value="Linkage Group LG6"/>
</dbReference>
<comment type="caution">
    <text evidence="8">The sequence shown here is derived from an EMBL/GenBank/DDBJ whole genome shotgun (WGS) entry which is preliminary data.</text>
</comment>
<sequence>MVIIVMCCVISAYTGHILGRCWSIVQERYPRYRGPVRYPYPVIGQVTFGTPGRLLISIAINFTLFGVSVVFLLLASQNVTAIVKHLFKLEWSFCYWLLIVAAVLLPLSWLGTPKDFWPIAVGAMAATSIACVILVTNMALDAKKVPTVIHGEVDLVSFAAAFGTICFAFGGHPTFPTFQADMREPAKFGKACLIAYLVVLLMYFPVASVGYFVYGTNIKDNILETVSAGPMLTIVQVLITGHLVCSFIIVINPVCQEIEELLGIERHFGWQRAVLRSVVCVIVAFVALSIPHFGAILSLIGGSSTTLLAYIAPPVFYLKLAATEGPWPSFSVPLFEKVANVEIMVVGLVAGIAATYSAVSSLVSPGTFAPPCYISIAAASG</sequence>
<evidence type="ECO:0000256" key="4">
    <source>
        <dbReference type="ARBA" id="ARBA00022989"/>
    </source>
</evidence>
<evidence type="ECO:0000313" key="8">
    <source>
        <dbReference type="EMBL" id="PVD28157.1"/>
    </source>
</evidence>
<dbReference type="EMBL" id="PZQS01000006">
    <property type="protein sequence ID" value="PVD28157.1"/>
    <property type="molecule type" value="Genomic_DNA"/>
</dbReference>
<evidence type="ECO:0000313" key="9">
    <source>
        <dbReference type="Proteomes" id="UP000245119"/>
    </source>
</evidence>
<feature type="transmembrane region" description="Helical" evidence="6">
    <location>
        <begin position="116"/>
        <end position="135"/>
    </location>
</feature>
<feature type="transmembrane region" description="Helical" evidence="6">
    <location>
        <begin position="54"/>
        <end position="75"/>
    </location>
</feature>
<comment type="subcellular location">
    <subcellularLocation>
        <location evidence="1">Membrane</location>
    </subcellularLocation>
</comment>
<keyword evidence="3 6" id="KW-0812">Transmembrane</keyword>
<keyword evidence="2" id="KW-0813">Transport</keyword>
<dbReference type="OrthoDB" id="655540at2759"/>
<dbReference type="PANTHER" id="PTHR48017">
    <property type="entry name" value="OS05G0424000 PROTEIN-RELATED"/>
    <property type="match status" value="1"/>
</dbReference>
<feature type="domain" description="Amino acid transporter transmembrane" evidence="7">
    <location>
        <begin position="2"/>
        <end position="356"/>
    </location>
</feature>
<evidence type="ECO:0000256" key="1">
    <source>
        <dbReference type="ARBA" id="ARBA00004370"/>
    </source>
</evidence>
<name>A0A2T7P403_POMCA</name>
<gene>
    <name evidence="8" type="ORF">C0Q70_10742</name>
</gene>
<evidence type="ECO:0000256" key="2">
    <source>
        <dbReference type="ARBA" id="ARBA00022448"/>
    </source>
</evidence>
<evidence type="ECO:0000259" key="7">
    <source>
        <dbReference type="Pfam" id="PF01490"/>
    </source>
</evidence>
<dbReference type="AlphaFoldDB" id="A0A2T7P403"/>
<dbReference type="InterPro" id="IPR013057">
    <property type="entry name" value="AA_transpt_TM"/>
</dbReference>
<dbReference type="Pfam" id="PF01490">
    <property type="entry name" value="Aa_trans"/>
    <property type="match status" value="1"/>
</dbReference>
<dbReference type="FunFam" id="1.20.1740.10:FF:000052">
    <property type="entry name" value="Lysine histidine transporter-like 3"/>
    <property type="match status" value="1"/>
</dbReference>
<evidence type="ECO:0000256" key="5">
    <source>
        <dbReference type="ARBA" id="ARBA00023136"/>
    </source>
</evidence>
<evidence type="ECO:0000256" key="3">
    <source>
        <dbReference type="ARBA" id="ARBA00022692"/>
    </source>
</evidence>
<keyword evidence="4 6" id="KW-1133">Transmembrane helix</keyword>
<feature type="transmembrane region" description="Helical" evidence="6">
    <location>
        <begin position="339"/>
        <end position="359"/>
    </location>
</feature>
<evidence type="ECO:0000256" key="6">
    <source>
        <dbReference type="SAM" id="Phobius"/>
    </source>
</evidence>
<organism evidence="8 9">
    <name type="scientific">Pomacea canaliculata</name>
    <name type="common">Golden apple snail</name>
    <dbReference type="NCBI Taxonomy" id="400727"/>
    <lineage>
        <taxon>Eukaryota</taxon>
        <taxon>Metazoa</taxon>
        <taxon>Spiralia</taxon>
        <taxon>Lophotrochozoa</taxon>
        <taxon>Mollusca</taxon>
        <taxon>Gastropoda</taxon>
        <taxon>Caenogastropoda</taxon>
        <taxon>Architaenioglossa</taxon>
        <taxon>Ampullarioidea</taxon>
        <taxon>Ampullariidae</taxon>
        <taxon>Pomacea</taxon>
    </lineage>
</organism>
<feature type="transmembrane region" description="Helical" evidence="6">
    <location>
        <begin position="296"/>
        <end position="318"/>
    </location>
</feature>
<keyword evidence="9" id="KW-1185">Reference proteome</keyword>
<feature type="transmembrane region" description="Helical" evidence="6">
    <location>
        <begin position="87"/>
        <end position="110"/>
    </location>
</feature>
<dbReference type="STRING" id="400727.A0A2T7P403"/>
<reference evidence="8 9" key="1">
    <citation type="submission" date="2018-04" db="EMBL/GenBank/DDBJ databases">
        <title>The genome of golden apple snail Pomacea canaliculata provides insight into stress tolerance and invasive adaptation.</title>
        <authorList>
            <person name="Liu C."/>
            <person name="Liu B."/>
            <person name="Ren Y."/>
            <person name="Zhang Y."/>
            <person name="Wang H."/>
            <person name="Li S."/>
            <person name="Jiang F."/>
            <person name="Yin L."/>
            <person name="Zhang G."/>
            <person name="Qian W."/>
            <person name="Fan W."/>
        </authorList>
    </citation>
    <scope>NUCLEOTIDE SEQUENCE [LARGE SCALE GENOMIC DNA]</scope>
    <source>
        <strain evidence="8">SZHN2017</strain>
        <tissue evidence="8">Muscle</tissue>
    </source>
</reference>
<accession>A0A2T7P403</accession>
<dbReference type="GO" id="GO:0016020">
    <property type="term" value="C:membrane"/>
    <property type="evidence" value="ECO:0007669"/>
    <property type="project" value="UniProtKB-SubCell"/>
</dbReference>
<proteinExistence type="predicted"/>
<feature type="transmembrane region" description="Helical" evidence="6">
    <location>
        <begin position="273"/>
        <end position="290"/>
    </location>
</feature>
<feature type="transmembrane region" description="Helical" evidence="6">
    <location>
        <begin position="234"/>
        <end position="252"/>
    </location>
</feature>